<reference evidence="3 4" key="1">
    <citation type="journal article" date="2016" name="Nat. Commun.">
        <title>Thousands of microbial genomes shed light on interconnected biogeochemical processes in an aquifer system.</title>
        <authorList>
            <person name="Anantharaman K."/>
            <person name="Brown C.T."/>
            <person name="Hug L.A."/>
            <person name="Sharon I."/>
            <person name="Castelle C.J."/>
            <person name="Probst A.J."/>
            <person name="Thomas B.C."/>
            <person name="Singh A."/>
            <person name="Wilkins M.J."/>
            <person name="Karaoz U."/>
            <person name="Brodie E.L."/>
            <person name="Williams K.H."/>
            <person name="Hubbard S.S."/>
            <person name="Banfield J.F."/>
        </authorList>
    </citation>
    <scope>NUCLEOTIDE SEQUENCE [LARGE SCALE GENOMIC DNA]</scope>
</reference>
<organism evidence="3 4">
    <name type="scientific">Candidatus Yonathbacteria bacterium RIFOXYD1_FULL_52_36</name>
    <dbReference type="NCBI Taxonomy" id="1802730"/>
    <lineage>
        <taxon>Bacteria</taxon>
        <taxon>Candidatus Yonathiibacteriota</taxon>
    </lineage>
</organism>
<keyword evidence="2" id="KW-0732">Signal</keyword>
<gene>
    <name evidence="3" type="ORF">A2591_04250</name>
</gene>
<accession>A0A1G2SLP2</accession>
<feature type="chain" id="PRO_5009584466" evidence="2">
    <location>
        <begin position="21"/>
        <end position="138"/>
    </location>
</feature>
<protein>
    <submittedName>
        <fullName evidence="3">Uncharacterized protein</fullName>
    </submittedName>
</protein>
<evidence type="ECO:0000256" key="1">
    <source>
        <dbReference type="SAM" id="MobiDB-lite"/>
    </source>
</evidence>
<feature type="region of interest" description="Disordered" evidence="1">
    <location>
        <begin position="112"/>
        <end position="138"/>
    </location>
</feature>
<evidence type="ECO:0000256" key="2">
    <source>
        <dbReference type="SAM" id="SignalP"/>
    </source>
</evidence>
<dbReference type="AlphaFoldDB" id="A0A1G2SLP2"/>
<name>A0A1G2SLP2_9BACT</name>
<proteinExistence type="predicted"/>
<dbReference type="STRING" id="1802730.A2591_04250"/>
<dbReference type="Proteomes" id="UP000178168">
    <property type="component" value="Unassembled WGS sequence"/>
</dbReference>
<dbReference type="EMBL" id="MHUZ01000013">
    <property type="protein sequence ID" value="OHA85896.1"/>
    <property type="molecule type" value="Genomic_DNA"/>
</dbReference>
<evidence type="ECO:0000313" key="3">
    <source>
        <dbReference type="EMBL" id="OHA85896.1"/>
    </source>
</evidence>
<evidence type="ECO:0000313" key="4">
    <source>
        <dbReference type="Proteomes" id="UP000178168"/>
    </source>
</evidence>
<comment type="caution">
    <text evidence="3">The sequence shown here is derived from an EMBL/GenBank/DDBJ whole genome shotgun (WGS) entry which is preliminary data.</text>
</comment>
<sequence length="138" mass="14536">MNKKVLGVLAAVLAFGTAGAVAYADAPGRGGRGAGMSGAGYQEMLQTKASLVGLSVDALNQELQTKTFLQVANEHNVTQAQIQAAMKTAAESRLEKLVSSGVITAAEREERLEHMQDRQENCPNGGGTHTPRQGRGMR</sequence>
<feature type="signal peptide" evidence="2">
    <location>
        <begin position="1"/>
        <end position="20"/>
    </location>
</feature>